<dbReference type="OrthoDB" id="9801841at2"/>
<keyword evidence="2" id="KW-1185">Reference proteome</keyword>
<sequence length="211" mass="21779">MRASSTAGCFGKLRGNGDFVVRRLPPSFVEPWDAMLQAGMLASRAALGSEWAGVYSRAPLWCFALGGGVAGESGWAGVLMPSVDSVGRHFPLTIAAPVDARALPSWLPAAGDWFARCVELALSTLHEGSCLAGLDAGLLALPEVSTIRGVSTSCDACAQGTSVWWTEGSDTLLPSMRGCPGLPGAALAAGLFDGRADGWPWHRPLSPGAGI</sequence>
<dbReference type="NCBIfam" id="TIGR03373">
    <property type="entry name" value="VI_minor_4"/>
    <property type="match status" value="1"/>
</dbReference>
<gene>
    <name evidence="1" type="ORF">AWB65_04031</name>
</gene>
<name>A0A158I1L8_9BURK</name>
<dbReference type="STRING" id="326474.AWB65_04031"/>
<comment type="caution">
    <text evidence="1">The sequence shown here is derived from an EMBL/GenBank/DDBJ whole genome shotgun (WGS) entry which is preliminary data.</text>
</comment>
<proteinExistence type="predicted"/>
<dbReference type="PIRSF" id="PIRSF029287">
    <property type="entry name" value="UCP029287"/>
    <property type="match status" value="1"/>
</dbReference>
<dbReference type="Proteomes" id="UP000054977">
    <property type="component" value="Unassembled WGS sequence"/>
</dbReference>
<reference evidence="1" key="1">
    <citation type="submission" date="2016-01" db="EMBL/GenBank/DDBJ databases">
        <authorList>
            <person name="Peeters C."/>
        </authorList>
    </citation>
    <scope>NUCLEOTIDE SEQUENCE [LARGE SCALE GENOMIC DNA]</scope>
    <source>
        <strain evidence="1">LMG 22934</strain>
    </source>
</reference>
<dbReference type="InterPro" id="IPR038225">
    <property type="entry name" value="TagF_sf"/>
</dbReference>
<dbReference type="AlphaFoldDB" id="A0A158I1L8"/>
<evidence type="ECO:0000313" key="1">
    <source>
        <dbReference type="EMBL" id="SAL49920.1"/>
    </source>
</evidence>
<dbReference type="InterPro" id="IPR017748">
    <property type="entry name" value="TagF"/>
</dbReference>
<accession>A0A158I1L8</accession>
<organism evidence="1 2">
    <name type="scientific">Caballeronia humi</name>
    <dbReference type="NCBI Taxonomy" id="326474"/>
    <lineage>
        <taxon>Bacteria</taxon>
        <taxon>Pseudomonadati</taxon>
        <taxon>Pseudomonadota</taxon>
        <taxon>Betaproteobacteria</taxon>
        <taxon>Burkholderiales</taxon>
        <taxon>Burkholderiaceae</taxon>
        <taxon>Caballeronia</taxon>
    </lineage>
</organism>
<dbReference type="Gene3D" id="3.40.1730.10">
    <property type="entry name" value="pa0076 domain"/>
    <property type="match status" value="1"/>
</dbReference>
<evidence type="ECO:0008006" key="3">
    <source>
        <dbReference type="Google" id="ProtNLM"/>
    </source>
</evidence>
<evidence type="ECO:0000313" key="2">
    <source>
        <dbReference type="Proteomes" id="UP000054977"/>
    </source>
</evidence>
<dbReference type="Pfam" id="PF09867">
    <property type="entry name" value="TagF_N"/>
    <property type="match status" value="1"/>
</dbReference>
<dbReference type="EMBL" id="FCNW02000023">
    <property type="protein sequence ID" value="SAL49920.1"/>
    <property type="molecule type" value="Genomic_DNA"/>
</dbReference>
<protein>
    <recommendedName>
        <fullName evidence="3">Type VI secretion-associated protein</fullName>
    </recommendedName>
</protein>
<dbReference type="RefSeq" id="WP_087668820.1">
    <property type="nucleotide sequence ID" value="NZ_FCNW02000023.1"/>
</dbReference>